<feature type="region of interest" description="Disordered" evidence="1">
    <location>
        <begin position="445"/>
        <end position="470"/>
    </location>
</feature>
<evidence type="ECO:0000313" key="2">
    <source>
        <dbReference type="EMBL" id="PWA13841.1"/>
    </source>
</evidence>
<comment type="caution">
    <text evidence="2">The sequence shown here is derived from an EMBL/GenBank/DDBJ whole genome shotgun (WGS) entry which is preliminary data.</text>
</comment>
<evidence type="ECO:0000256" key="1">
    <source>
        <dbReference type="SAM" id="MobiDB-lite"/>
    </source>
</evidence>
<feature type="compositionally biased region" description="Basic and acidic residues" evidence="1">
    <location>
        <begin position="167"/>
        <end position="177"/>
    </location>
</feature>
<reference evidence="2 3" key="1">
    <citation type="journal article" date="2018" name="G3 (Bethesda)">
        <title>A High-Quality Reference Genome for the Invasive Mosquitofish Gambusia affinis Using a Chicago Library.</title>
        <authorList>
            <person name="Hoffberg S.L."/>
            <person name="Troendle N.J."/>
            <person name="Glenn T.C."/>
            <person name="Mahmud O."/>
            <person name="Louha S."/>
            <person name="Chalopin D."/>
            <person name="Bennetzen J.L."/>
            <person name="Mauricio R."/>
        </authorList>
    </citation>
    <scope>NUCLEOTIDE SEQUENCE [LARGE SCALE GENOMIC DNA]</scope>
    <source>
        <strain evidence="2">NE01/NJP1002.9</strain>
        <tissue evidence="2">Muscle</tissue>
    </source>
</reference>
<feature type="region of interest" description="Disordered" evidence="1">
    <location>
        <begin position="291"/>
        <end position="312"/>
    </location>
</feature>
<keyword evidence="3" id="KW-1185">Reference proteome</keyword>
<proteinExistence type="predicted"/>
<name>A0A315UQM8_GAMAF</name>
<feature type="region of interest" description="Disordered" evidence="1">
    <location>
        <begin position="166"/>
        <end position="190"/>
    </location>
</feature>
<sequence>MPVSMVTGPTEPNRELTLHVNLVDQSEELHVTHCLKLKSGMVTQPRGSVLRRCLLFSSAPPGGGRGLAYSVTVSWDSRGSWVISTGKHTLRDLPGRGDKTPGLLLSCQRPFGAAAMGGALARPSWLSSPTLGRANRFLSTAAVSLMTPRRPLSQPEKVKVRTLAVEQRTEEDIEGSHGNDGLLLGRPQEEPDQPITDKSLLEIIDGIVMMYNLSVHQQLGKVSPVPHLTEAAAILLYRSVVVKRELSQKVKLSIYWSIYVPTLIYGHELWVMTEKTRSRIQAAEMGFLRRDEKLSHPGGTQSRAAAPSRREEPVEVALASGQDASLFRAPPIGRRPRGKPRTRWRDYVSRLAWERLGIPPEELLEVAGEREVWASLLKLLPPRPDQDKRKKMDGWMDEKLSRFGKCLISTVGKAEEPWTPQCSGHVGEGTWSLLALEVSNRPRQVLTGSQSVHQHPQDYQNLQVQSGEVR</sequence>
<accession>A0A315UQM8</accession>
<feature type="compositionally biased region" description="Polar residues" evidence="1">
    <location>
        <begin position="446"/>
        <end position="470"/>
    </location>
</feature>
<dbReference type="EMBL" id="NHOQ01002915">
    <property type="protein sequence ID" value="PWA13841.1"/>
    <property type="molecule type" value="Genomic_DNA"/>
</dbReference>
<organism evidence="2 3">
    <name type="scientific">Gambusia affinis</name>
    <name type="common">Western mosquitofish</name>
    <name type="synonym">Heterandria affinis</name>
    <dbReference type="NCBI Taxonomy" id="33528"/>
    <lineage>
        <taxon>Eukaryota</taxon>
        <taxon>Metazoa</taxon>
        <taxon>Chordata</taxon>
        <taxon>Craniata</taxon>
        <taxon>Vertebrata</taxon>
        <taxon>Euteleostomi</taxon>
        <taxon>Actinopterygii</taxon>
        <taxon>Neopterygii</taxon>
        <taxon>Teleostei</taxon>
        <taxon>Neoteleostei</taxon>
        <taxon>Acanthomorphata</taxon>
        <taxon>Ovalentaria</taxon>
        <taxon>Atherinomorphae</taxon>
        <taxon>Cyprinodontiformes</taxon>
        <taxon>Poeciliidae</taxon>
        <taxon>Poeciliinae</taxon>
        <taxon>Gambusia</taxon>
    </lineage>
</organism>
<gene>
    <name evidence="2" type="ORF">CCH79_00019170</name>
</gene>
<dbReference type="AlphaFoldDB" id="A0A315UQM8"/>
<protein>
    <submittedName>
        <fullName evidence="2">Uncharacterized protein</fullName>
    </submittedName>
</protein>
<dbReference type="Proteomes" id="UP000250572">
    <property type="component" value="Unassembled WGS sequence"/>
</dbReference>
<evidence type="ECO:0000313" key="3">
    <source>
        <dbReference type="Proteomes" id="UP000250572"/>
    </source>
</evidence>